<evidence type="ECO:0000313" key="1">
    <source>
        <dbReference type="EMBL" id="EST44690.1"/>
    </source>
</evidence>
<dbReference type="AlphaFoldDB" id="V6LJD7"/>
<reference evidence="1" key="1">
    <citation type="journal article" date="2014" name="PLoS Genet.">
        <title>The Genome of Spironucleus salmonicida Highlights a Fish Pathogen Adapted to Fluctuating Environments.</title>
        <authorList>
            <person name="Xu F."/>
            <person name="Jerlstrom-Hultqvist J."/>
            <person name="Einarsson E."/>
            <person name="Astvaldsson A."/>
            <person name="Svard S.G."/>
            <person name="Andersson J.O."/>
        </authorList>
    </citation>
    <scope>NUCLEOTIDE SEQUENCE</scope>
</reference>
<gene>
    <name evidence="1" type="ORF">SS50377_15401</name>
</gene>
<proteinExistence type="predicted"/>
<sequence>MIISKNIIESFIQGQPYVLLYFSAMISSILRLEGPGTTHAHLITVAAGWTFIK</sequence>
<name>V6LJD7_9EUKA</name>
<organism evidence="1">
    <name type="scientific">Spironucleus salmonicida</name>
    <dbReference type="NCBI Taxonomy" id="348837"/>
    <lineage>
        <taxon>Eukaryota</taxon>
        <taxon>Metamonada</taxon>
        <taxon>Diplomonadida</taxon>
        <taxon>Hexamitidae</taxon>
        <taxon>Hexamitinae</taxon>
        <taxon>Spironucleus</taxon>
    </lineage>
</organism>
<accession>V6LJD7</accession>
<dbReference type="EMBL" id="KI546113">
    <property type="protein sequence ID" value="EST44690.1"/>
    <property type="molecule type" value="Genomic_DNA"/>
</dbReference>
<protein>
    <submittedName>
        <fullName evidence="1">Uncharacterized protein</fullName>
    </submittedName>
</protein>